<reference evidence="2 3" key="1">
    <citation type="journal article" date="2019" name="ACS Chem. Biol.">
        <title>Identification and Mobilization of a Cryptic Antibiotic Biosynthesis Gene Locus from a Human-Pathogenic Nocardia Isolate.</title>
        <authorList>
            <person name="Herisse M."/>
            <person name="Ishida K."/>
            <person name="Porter J.L."/>
            <person name="Howden B."/>
            <person name="Hertweck C."/>
            <person name="Stinear T.P."/>
            <person name="Pidot S.J."/>
        </authorList>
    </citation>
    <scope>NUCLEOTIDE SEQUENCE [LARGE SCALE GENOMIC DNA]</scope>
    <source>
        <strain evidence="2 3">AUSMDU00012717</strain>
    </source>
</reference>
<evidence type="ECO:0000313" key="3">
    <source>
        <dbReference type="Proteomes" id="UP000503540"/>
    </source>
</evidence>
<evidence type="ECO:0008006" key="4">
    <source>
        <dbReference type="Google" id="ProtNLM"/>
    </source>
</evidence>
<dbReference type="KEGG" id="nah:F5544_33235"/>
<feature type="chain" id="PRO_5026139596" description="Hemophore-related protein" evidence="1">
    <location>
        <begin position="29"/>
        <end position="105"/>
    </location>
</feature>
<protein>
    <recommendedName>
        <fullName evidence="4">Hemophore-related protein</fullName>
    </recommendedName>
</protein>
<accession>A0A6G9YNI2</accession>
<evidence type="ECO:0000256" key="1">
    <source>
        <dbReference type="SAM" id="SignalP"/>
    </source>
</evidence>
<proteinExistence type="predicted"/>
<keyword evidence="1" id="KW-0732">Signal</keyword>
<dbReference type="EMBL" id="CP046172">
    <property type="protein sequence ID" value="QIS14483.1"/>
    <property type="molecule type" value="Genomic_DNA"/>
</dbReference>
<dbReference type="AlphaFoldDB" id="A0A6G9YNI2"/>
<evidence type="ECO:0000313" key="2">
    <source>
        <dbReference type="EMBL" id="QIS14483.1"/>
    </source>
</evidence>
<sequence>MRKSLSAALLTATAVGTLATLPAAPAQAQSAACGQAIDAINAAVAAASGNLTPDIGKTLSIKLLAIDASGADRDAIAAYAKALTDEDASADMTGATNAFNAACAS</sequence>
<feature type="signal peptide" evidence="1">
    <location>
        <begin position="1"/>
        <end position="28"/>
    </location>
</feature>
<name>A0A6G9YNI2_9NOCA</name>
<dbReference type="RefSeq" id="WP_167476888.1">
    <property type="nucleotide sequence ID" value="NZ_CP046172.1"/>
</dbReference>
<keyword evidence="3" id="KW-1185">Reference proteome</keyword>
<gene>
    <name evidence="2" type="ORF">F5544_33235</name>
</gene>
<dbReference type="Proteomes" id="UP000503540">
    <property type="component" value="Chromosome"/>
</dbReference>
<organism evidence="2 3">
    <name type="scientific">Nocardia arthritidis</name>
    <dbReference type="NCBI Taxonomy" id="228602"/>
    <lineage>
        <taxon>Bacteria</taxon>
        <taxon>Bacillati</taxon>
        <taxon>Actinomycetota</taxon>
        <taxon>Actinomycetes</taxon>
        <taxon>Mycobacteriales</taxon>
        <taxon>Nocardiaceae</taxon>
        <taxon>Nocardia</taxon>
    </lineage>
</organism>